<sequence>MADCCKLRVMHCGDVNMDRALPYREKTWHPAPHTGLFRSKSKRVTTPVSAYLIEHPQGRVLIDTGWHVEMRDNMKKHIGFPNSLAFRGTLPEGSAVHEQLEALGLTPRDLDFVILTHLHADHVSGLPLVRQAKNILTTQAEWVAANREFGYNKKMWNGVKIDTFEPQNIPFGPYQKGLDLFGDGLLHLVFTPGHSRGQLSVLVKVEGGYVLLATDVGYSTRSWNEMILPGVVVDEKQARDSLQWVRDFSRRPDCLAVLANHDPDVAPCVY</sequence>
<name>A0A074M5G7_9BACL</name>
<comment type="cofactor">
    <cofactor evidence="1">
        <name>Zn(2+)</name>
        <dbReference type="ChEBI" id="CHEBI:29105"/>
    </cofactor>
</comment>
<proteinExistence type="inferred from homology"/>
<feature type="domain" description="Metallo-beta-lactamase" evidence="6">
    <location>
        <begin position="47"/>
        <end position="261"/>
    </location>
</feature>
<organism evidence="7 8">
    <name type="scientific">Tumebacillus flagellatus</name>
    <dbReference type="NCBI Taxonomy" id="1157490"/>
    <lineage>
        <taxon>Bacteria</taxon>
        <taxon>Bacillati</taxon>
        <taxon>Bacillota</taxon>
        <taxon>Bacilli</taxon>
        <taxon>Bacillales</taxon>
        <taxon>Alicyclobacillaceae</taxon>
        <taxon>Tumebacillus</taxon>
    </lineage>
</organism>
<evidence type="ECO:0000259" key="6">
    <source>
        <dbReference type="SMART" id="SM00849"/>
    </source>
</evidence>
<dbReference type="Proteomes" id="UP000027931">
    <property type="component" value="Unassembled WGS sequence"/>
</dbReference>
<dbReference type="AlphaFoldDB" id="A0A074M5G7"/>
<keyword evidence="3" id="KW-0479">Metal-binding</keyword>
<dbReference type="CDD" id="cd07729">
    <property type="entry name" value="AHL_lactonase_MBL-fold"/>
    <property type="match status" value="1"/>
</dbReference>
<accession>A0A074M5G7</accession>
<dbReference type="SUPFAM" id="SSF56281">
    <property type="entry name" value="Metallo-hydrolase/oxidoreductase"/>
    <property type="match status" value="1"/>
</dbReference>
<dbReference type="OrthoDB" id="333278at2"/>
<dbReference type="eggNOG" id="COG0491">
    <property type="taxonomic scope" value="Bacteria"/>
</dbReference>
<comment type="caution">
    <text evidence="7">The sequence shown here is derived from an EMBL/GenBank/DDBJ whole genome shotgun (WGS) entry which is preliminary data.</text>
</comment>
<dbReference type="GO" id="GO:0016787">
    <property type="term" value="F:hydrolase activity"/>
    <property type="evidence" value="ECO:0007669"/>
    <property type="project" value="UniProtKB-KW"/>
</dbReference>
<dbReference type="GO" id="GO:0046872">
    <property type="term" value="F:metal ion binding"/>
    <property type="evidence" value="ECO:0007669"/>
    <property type="project" value="UniProtKB-KW"/>
</dbReference>
<comment type="similarity">
    <text evidence="2">Belongs to the metallo-beta-lactamase superfamily.</text>
</comment>
<dbReference type="InterPro" id="IPR001279">
    <property type="entry name" value="Metallo-B-lactamas"/>
</dbReference>
<evidence type="ECO:0000256" key="2">
    <source>
        <dbReference type="ARBA" id="ARBA00007749"/>
    </source>
</evidence>
<gene>
    <name evidence="7" type="ORF">EL26_21740</name>
</gene>
<dbReference type="Pfam" id="PF00753">
    <property type="entry name" value="Lactamase_B"/>
    <property type="match status" value="1"/>
</dbReference>
<protein>
    <submittedName>
        <fullName evidence="7">Beta-lactamase</fullName>
    </submittedName>
</protein>
<evidence type="ECO:0000256" key="1">
    <source>
        <dbReference type="ARBA" id="ARBA00001947"/>
    </source>
</evidence>
<dbReference type="EMBL" id="JMIR01000042">
    <property type="protein sequence ID" value="KEO81232.1"/>
    <property type="molecule type" value="Genomic_DNA"/>
</dbReference>
<keyword evidence="4" id="KW-0378">Hydrolase</keyword>
<dbReference type="PANTHER" id="PTHR42978:SF2">
    <property type="entry name" value="102 KBASES UNSTABLE REGION: FROM 1 TO 119443"/>
    <property type="match status" value="1"/>
</dbReference>
<evidence type="ECO:0000256" key="3">
    <source>
        <dbReference type="ARBA" id="ARBA00022723"/>
    </source>
</evidence>
<keyword evidence="5" id="KW-0862">Zinc</keyword>
<dbReference type="SMART" id="SM00849">
    <property type="entry name" value="Lactamase_B"/>
    <property type="match status" value="1"/>
</dbReference>
<evidence type="ECO:0000313" key="7">
    <source>
        <dbReference type="EMBL" id="KEO81232.1"/>
    </source>
</evidence>
<dbReference type="InterPro" id="IPR036866">
    <property type="entry name" value="RibonucZ/Hydroxyglut_hydro"/>
</dbReference>
<evidence type="ECO:0000313" key="8">
    <source>
        <dbReference type="Proteomes" id="UP000027931"/>
    </source>
</evidence>
<dbReference type="STRING" id="1157490.EL26_21740"/>
<evidence type="ECO:0000256" key="5">
    <source>
        <dbReference type="ARBA" id="ARBA00022833"/>
    </source>
</evidence>
<dbReference type="PANTHER" id="PTHR42978">
    <property type="entry name" value="QUORUM-QUENCHING LACTONASE YTNP-RELATED-RELATED"/>
    <property type="match status" value="1"/>
</dbReference>
<evidence type="ECO:0000256" key="4">
    <source>
        <dbReference type="ARBA" id="ARBA00022801"/>
    </source>
</evidence>
<dbReference type="RefSeq" id="WP_038093729.1">
    <property type="nucleotide sequence ID" value="NZ_JMIR01000042.1"/>
</dbReference>
<keyword evidence="8" id="KW-1185">Reference proteome</keyword>
<dbReference type="Gene3D" id="3.60.15.10">
    <property type="entry name" value="Ribonuclease Z/Hydroxyacylglutathione hydrolase-like"/>
    <property type="match status" value="1"/>
</dbReference>
<dbReference type="InterPro" id="IPR051013">
    <property type="entry name" value="MBL_superfamily_lactonases"/>
</dbReference>
<reference evidence="7 8" key="1">
    <citation type="journal article" date="2013" name="Int. J. Syst. Evol. Microbiol.">
        <title>Tumebacillus flagellatus sp. nov., an alpha-amylase/pullulanase-producing bacterium isolated from cassava wastewater.</title>
        <authorList>
            <person name="Wang Q."/>
            <person name="Xie N."/>
            <person name="Qin Y."/>
            <person name="Shen N."/>
            <person name="Zhu J."/>
            <person name="Mi H."/>
            <person name="Huang R."/>
        </authorList>
    </citation>
    <scope>NUCLEOTIDE SEQUENCE [LARGE SCALE GENOMIC DNA]</scope>
    <source>
        <strain evidence="7 8">GST4</strain>
    </source>
</reference>